<name>A0A9P6YQJ9_RHIOR</name>
<feature type="compositionally biased region" description="Basic residues" evidence="3">
    <location>
        <begin position="76"/>
        <end position="89"/>
    </location>
</feature>
<dbReference type="InterPro" id="IPR014813">
    <property type="entry name" value="Gnl3_N_dom"/>
</dbReference>
<keyword evidence="2" id="KW-0539">Nucleus</keyword>
<dbReference type="EMBL" id="JAANIT010000015">
    <property type="protein sequence ID" value="KAG1553911.1"/>
    <property type="molecule type" value="Genomic_DNA"/>
</dbReference>
<evidence type="ECO:0000259" key="4">
    <source>
        <dbReference type="Pfam" id="PF08701"/>
    </source>
</evidence>
<comment type="caution">
    <text evidence="5">The sequence shown here is derived from an EMBL/GenBank/DDBJ whole genome shotgun (WGS) entry which is preliminary data.</text>
</comment>
<dbReference type="Proteomes" id="UP000717996">
    <property type="component" value="Unassembled WGS sequence"/>
</dbReference>
<evidence type="ECO:0000256" key="2">
    <source>
        <dbReference type="ARBA" id="ARBA00023242"/>
    </source>
</evidence>
<evidence type="ECO:0000313" key="5">
    <source>
        <dbReference type="EMBL" id="KAG1553911.1"/>
    </source>
</evidence>
<feature type="compositionally biased region" description="Basic and acidic residues" evidence="3">
    <location>
        <begin position="56"/>
        <end position="75"/>
    </location>
</feature>
<dbReference type="OMA" id="EWPFKEE"/>
<feature type="domain" description="Guanine nucleotide-binding protein-like 3 N-terminal" evidence="4">
    <location>
        <begin position="14"/>
        <end position="87"/>
    </location>
</feature>
<dbReference type="GO" id="GO:0005634">
    <property type="term" value="C:nucleus"/>
    <property type="evidence" value="ECO:0007669"/>
    <property type="project" value="UniProtKB-SubCell"/>
</dbReference>
<feature type="compositionally biased region" description="Basic residues" evidence="3">
    <location>
        <begin position="1"/>
        <end position="21"/>
    </location>
</feature>
<proteinExistence type="predicted"/>
<sequence>MVPKKRQSKRVRMAHRYRIAGRIKDHQRKERRGEKKNPKSYRKSKKDPGIPNNWPFKEELLNEVEKQRQEAEEEKRKKKEMNKKKKKSPVKKETSIKEEEVDSEEAEIDAKEESE</sequence>
<evidence type="ECO:0000313" key="6">
    <source>
        <dbReference type="Proteomes" id="UP000717996"/>
    </source>
</evidence>
<dbReference type="OrthoDB" id="10266128at2759"/>
<reference evidence="5" key="1">
    <citation type="journal article" date="2020" name="Microb. Genom.">
        <title>Genetic diversity of clinical and environmental Mucorales isolates obtained from an investigation of mucormycosis cases among solid organ transplant recipients.</title>
        <authorList>
            <person name="Nguyen M.H."/>
            <person name="Kaul D."/>
            <person name="Muto C."/>
            <person name="Cheng S.J."/>
            <person name="Richter R.A."/>
            <person name="Bruno V.M."/>
            <person name="Liu G."/>
            <person name="Beyhan S."/>
            <person name="Sundermann A.J."/>
            <person name="Mounaud S."/>
            <person name="Pasculle A.W."/>
            <person name="Nierman W.C."/>
            <person name="Driscoll E."/>
            <person name="Cumbie R."/>
            <person name="Clancy C.J."/>
            <person name="Dupont C.L."/>
        </authorList>
    </citation>
    <scope>NUCLEOTIDE SEQUENCE</scope>
    <source>
        <strain evidence="5">GL16</strain>
    </source>
</reference>
<comment type="subcellular location">
    <subcellularLocation>
        <location evidence="1">Nucleus</location>
    </subcellularLocation>
</comment>
<protein>
    <recommendedName>
        <fullName evidence="4">Guanine nucleotide-binding protein-like 3 N-terminal domain-containing protein</fullName>
    </recommendedName>
</protein>
<dbReference type="AlphaFoldDB" id="A0A9P6YQJ9"/>
<dbReference type="Pfam" id="PF08701">
    <property type="entry name" value="GN3L_Grn1"/>
    <property type="match status" value="1"/>
</dbReference>
<gene>
    <name evidence="5" type="ORF">G6F51_000288</name>
</gene>
<feature type="region of interest" description="Disordered" evidence="3">
    <location>
        <begin position="1"/>
        <end position="115"/>
    </location>
</feature>
<accession>A0A9P6YQJ9</accession>
<organism evidence="5 6">
    <name type="scientific">Rhizopus oryzae</name>
    <name type="common">Mucormycosis agent</name>
    <name type="synonym">Rhizopus arrhizus var. delemar</name>
    <dbReference type="NCBI Taxonomy" id="64495"/>
    <lineage>
        <taxon>Eukaryota</taxon>
        <taxon>Fungi</taxon>
        <taxon>Fungi incertae sedis</taxon>
        <taxon>Mucoromycota</taxon>
        <taxon>Mucoromycotina</taxon>
        <taxon>Mucoromycetes</taxon>
        <taxon>Mucorales</taxon>
        <taxon>Mucorineae</taxon>
        <taxon>Rhizopodaceae</taxon>
        <taxon>Rhizopus</taxon>
    </lineage>
</organism>
<feature type="compositionally biased region" description="Basic and acidic residues" evidence="3">
    <location>
        <begin position="22"/>
        <end position="37"/>
    </location>
</feature>
<evidence type="ECO:0000256" key="3">
    <source>
        <dbReference type="SAM" id="MobiDB-lite"/>
    </source>
</evidence>
<evidence type="ECO:0000256" key="1">
    <source>
        <dbReference type="ARBA" id="ARBA00004123"/>
    </source>
</evidence>